<evidence type="ECO:0000313" key="2">
    <source>
        <dbReference type="Proteomes" id="UP000254764"/>
    </source>
</evidence>
<sequence>MRDAEKDKRNDSDAGDVNKLQSELLVELSKASVPGRIDQLARKLQEQLDRGGKKRD</sequence>
<name>A0A376AJB9_9HYPH</name>
<reference evidence="2" key="1">
    <citation type="submission" date="2018-07" db="EMBL/GenBank/DDBJ databases">
        <authorList>
            <person name="Peiro R."/>
            <person name="Begona"/>
            <person name="Cbmso G."/>
            <person name="Lopez M."/>
            <person name="Gonzalez S."/>
        </authorList>
    </citation>
    <scope>NUCLEOTIDE SEQUENCE [LARGE SCALE GENOMIC DNA]</scope>
</reference>
<organism evidence="1 2">
    <name type="scientific">Ciceribacter selenitireducens ATCC BAA-1503</name>
    <dbReference type="NCBI Taxonomy" id="1336235"/>
    <lineage>
        <taxon>Bacteria</taxon>
        <taxon>Pseudomonadati</taxon>
        <taxon>Pseudomonadota</taxon>
        <taxon>Alphaproteobacteria</taxon>
        <taxon>Hyphomicrobiales</taxon>
        <taxon>Rhizobiaceae</taxon>
        <taxon>Ciceribacter</taxon>
    </lineage>
</organism>
<protein>
    <submittedName>
        <fullName evidence="1">Uncharacterized protein</fullName>
    </submittedName>
</protein>
<dbReference type="EMBL" id="UEYP01000005">
    <property type="protein sequence ID" value="SSC67916.1"/>
    <property type="molecule type" value="Genomic_DNA"/>
</dbReference>
<dbReference type="RefSeq" id="WP_181904000.1">
    <property type="nucleotide sequence ID" value="NZ_UEYP01000005.1"/>
</dbReference>
<evidence type="ECO:0000313" key="1">
    <source>
        <dbReference type="EMBL" id="SSC67916.1"/>
    </source>
</evidence>
<keyword evidence="2" id="KW-1185">Reference proteome</keyword>
<proteinExistence type="predicted"/>
<gene>
    <name evidence="1" type="ORF">RHIZ70_3624</name>
</gene>
<accession>A0A376AJB9</accession>
<dbReference type="Proteomes" id="UP000254764">
    <property type="component" value="Unassembled WGS sequence"/>
</dbReference>
<dbReference type="AlphaFoldDB" id="A0A376AJB9"/>